<comment type="caution">
    <text evidence="4">The sequence shown here is derived from an EMBL/GenBank/DDBJ whole genome shotgun (WGS) entry which is preliminary data.</text>
</comment>
<dbReference type="InterPro" id="IPR031160">
    <property type="entry name" value="F_BAR_dom"/>
</dbReference>
<organism evidence="4 5">
    <name type="scientific">Frankliniella fusca</name>
    <dbReference type="NCBI Taxonomy" id="407009"/>
    <lineage>
        <taxon>Eukaryota</taxon>
        <taxon>Metazoa</taxon>
        <taxon>Ecdysozoa</taxon>
        <taxon>Arthropoda</taxon>
        <taxon>Hexapoda</taxon>
        <taxon>Insecta</taxon>
        <taxon>Pterygota</taxon>
        <taxon>Neoptera</taxon>
        <taxon>Paraneoptera</taxon>
        <taxon>Thysanoptera</taxon>
        <taxon>Terebrantia</taxon>
        <taxon>Thripoidea</taxon>
        <taxon>Thripidae</taxon>
        <taxon>Frankliniella</taxon>
    </lineage>
</organism>
<reference evidence="4" key="2">
    <citation type="journal article" date="2023" name="BMC Genomics">
        <title>Pest status, molecular evolution, and epigenetic factors derived from the genome assembly of Frankliniella fusca, a thysanopteran phytovirus vector.</title>
        <authorList>
            <person name="Catto M.A."/>
            <person name="Labadie P.E."/>
            <person name="Jacobson A.L."/>
            <person name="Kennedy G.G."/>
            <person name="Srinivasan R."/>
            <person name="Hunt B.G."/>
        </authorList>
    </citation>
    <scope>NUCLEOTIDE SEQUENCE</scope>
    <source>
        <strain evidence="4">PL_HMW_Pooled</strain>
    </source>
</reference>
<dbReference type="Proteomes" id="UP001219518">
    <property type="component" value="Unassembled WGS sequence"/>
</dbReference>
<feature type="coiled-coil region" evidence="2">
    <location>
        <begin position="77"/>
        <end position="122"/>
    </location>
</feature>
<name>A0AAE1LRV3_9NEOP</name>
<evidence type="ECO:0000259" key="3">
    <source>
        <dbReference type="PROSITE" id="PS51741"/>
    </source>
</evidence>
<evidence type="ECO:0000256" key="2">
    <source>
        <dbReference type="SAM" id="Coils"/>
    </source>
</evidence>
<evidence type="ECO:0000313" key="5">
    <source>
        <dbReference type="Proteomes" id="UP001219518"/>
    </source>
</evidence>
<gene>
    <name evidence="4" type="ORF">KUF71_016811</name>
</gene>
<evidence type="ECO:0000256" key="1">
    <source>
        <dbReference type="PROSITE-ProRule" id="PRU01077"/>
    </source>
</evidence>
<keyword evidence="4" id="KW-0418">Kinase</keyword>
<dbReference type="InterPro" id="IPR001060">
    <property type="entry name" value="FCH_dom"/>
</dbReference>
<accession>A0AAE1LRV3</accession>
<dbReference type="AlphaFoldDB" id="A0AAE1LRV3"/>
<protein>
    <submittedName>
        <fullName evidence="4">Tyrosine-protein kinase Fer</fullName>
    </submittedName>
</protein>
<dbReference type="GO" id="GO:0016301">
    <property type="term" value="F:kinase activity"/>
    <property type="evidence" value="ECO:0007669"/>
    <property type="project" value="UniProtKB-KW"/>
</dbReference>
<dbReference type="PROSITE" id="PS51741">
    <property type="entry name" value="F_BAR"/>
    <property type="match status" value="1"/>
</dbReference>
<sequence length="170" mass="18890">MGFSAALQSKAAHEALLCRQDAELRLLDLMRRCILSKVRSDRDYALALSALVQQGLKVERAEDLAGSLVAKAWRGMLEELDNTGKAVRQNADCLERDTLEKLNTLHAEKRKARKQYQEEHSRIAQQFATVSLTSSLRAEAEAEAVHGRGSRSLSLSHPWRCSVMCTAVGL</sequence>
<keyword evidence="1 2" id="KW-0175">Coiled coil</keyword>
<evidence type="ECO:0000313" key="4">
    <source>
        <dbReference type="EMBL" id="KAK3928564.1"/>
    </source>
</evidence>
<keyword evidence="5" id="KW-1185">Reference proteome</keyword>
<dbReference type="InterPro" id="IPR027267">
    <property type="entry name" value="AH/BAR_dom_sf"/>
</dbReference>
<proteinExistence type="predicted"/>
<dbReference type="EMBL" id="JAHWGI010001337">
    <property type="protein sequence ID" value="KAK3928564.1"/>
    <property type="molecule type" value="Genomic_DNA"/>
</dbReference>
<keyword evidence="4" id="KW-0808">Transferase</keyword>
<reference evidence="4" key="1">
    <citation type="submission" date="2021-07" db="EMBL/GenBank/DDBJ databases">
        <authorList>
            <person name="Catto M.A."/>
            <person name="Jacobson A."/>
            <person name="Kennedy G."/>
            <person name="Labadie P."/>
            <person name="Hunt B.G."/>
            <person name="Srinivasan R."/>
        </authorList>
    </citation>
    <scope>NUCLEOTIDE SEQUENCE</scope>
    <source>
        <strain evidence="4">PL_HMW_Pooled</strain>
        <tissue evidence="4">Head</tissue>
    </source>
</reference>
<dbReference type="Gene3D" id="1.20.1270.60">
    <property type="entry name" value="Arfaptin homology (AH) domain/BAR domain"/>
    <property type="match status" value="1"/>
</dbReference>
<dbReference type="Pfam" id="PF00611">
    <property type="entry name" value="FCH"/>
    <property type="match status" value="1"/>
</dbReference>
<dbReference type="SMART" id="SM00055">
    <property type="entry name" value="FCH"/>
    <property type="match status" value="1"/>
</dbReference>
<feature type="domain" description="F-BAR" evidence="3">
    <location>
        <begin position="1"/>
        <end position="170"/>
    </location>
</feature>
<dbReference type="SUPFAM" id="SSF103657">
    <property type="entry name" value="BAR/IMD domain-like"/>
    <property type="match status" value="1"/>
</dbReference>